<sequence>MPGRYGKLKECDIMNLKEAFQAQNKLGELMGYIILYLSDSDNVMTITEKHLRSKALAGQQDESVDASCKAEEGFDVGRLLGIWEELMEEKTRLSTAIGKAKADMDFSLDAAVDENKSRRAFLSTLQGLANRKSTHELEKGAGRGYVFNNEGNPTSYCYDIDRIMTIDYDRSKVRAMVKELNRLSNEVSIKIDEALLRTPVDYTPRFDLAGENKFILEEMMMK</sequence>
<evidence type="ECO:0000313" key="2">
    <source>
        <dbReference type="Proteomes" id="UP000003505"/>
    </source>
</evidence>
<gene>
    <name evidence="1" type="ORF">SELSPUOL_01868</name>
</gene>
<protein>
    <submittedName>
        <fullName evidence="1">Uncharacterized protein</fullName>
    </submittedName>
</protein>
<organism evidence="1 2">
    <name type="scientific">Selenomonas sputigena (strain ATCC 35185 / DSM 20758 / CCUG 44933 / VPI D19B-28)</name>
    <dbReference type="NCBI Taxonomy" id="546271"/>
    <lineage>
        <taxon>Bacteria</taxon>
        <taxon>Bacillati</taxon>
        <taxon>Bacillota</taxon>
        <taxon>Negativicutes</taxon>
        <taxon>Selenomonadales</taxon>
        <taxon>Selenomonadaceae</taxon>
        <taxon>Selenomonas</taxon>
    </lineage>
</organism>
<dbReference type="Proteomes" id="UP000003505">
    <property type="component" value="Unassembled WGS sequence"/>
</dbReference>
<dbReference type="EMBL" id="ACKP02000044">
    <property type="protein sequence ID" value="EEX76761.1"/>
    <property type="molecule type" value="Genomic_DNA"/>
</dbReference>
<proteinExistence type="predicted"/>
<name>C9LWL3_SELS3</name>
<reference evidence="1 2" key="1">
    <citation type="submission" date="2009-09" db="EMBL/GenBank/DDBJ databases">
        <authorList>
            <person name="Weinstock G."/>
            <person name="Sodergren E."/>
            <person name="Clifton S."/>
            <person name="Fulton L."/>
            <person name="Fulton B."/>
            <person name="Courtney L."/>
            <person name="Fronick C."/>
            <person name="Harrison M."/>
            <person name="Strong C."/>
            <person name="Farmer C."/>
            <person name="Delahaunty K."/>
            <person name="Markovic C."/>
            <person name="Hall O."/>
            <person name="Minx P."/>
            <person name="Tomlinson C."/>
            <person name="Mitreva M."/>
            <person name="Nelson J."/>
            <person name="Hou S."/>
            <person name="Wollam A."/>
            <person name="Pepin K.H."/>
            <person name="Johnson M."/>
            <person name="Bhonagiri V."/>
            <person name="Nash W.E."/>
            <person name="Warren W."/>
            <person name="Chinwalla A."/>
            <person name="Mardis E.R."/>
            <person name="Wilson R.K."/>
        </authorList>
    </citation>
    <scope>NUCLEOTIDE SEQUENCE [LARGE SCALE GENOMIC DNA]</scope>
    <source>
        <strain evidence="2">ATCC 35185 / DSM 20758 / VPI D19B-28</strain>
    </source>
</reference>
<dbReference type="eggNOG" id="ENOG502ZJNT">
    <property type="taxonomic scope" value="Bacteria"/>
</dbReference>
<evidence type="ECO:0000313" key="1">
    <source>
        <dbReference type="EMBL" id="EEX76761.1"/>
    </source>
</evidence>
<comment type="caution">
    <text evidence="1">The sequence shown here is derived from an EMBL/GenBank/DDBJ whole genome shotgun (WGS) entry which is preliminary data.</text>
</comment>
<accession>C9LWL3</accession>
<dbReference type="AlphaFoldDB" id="C9LWL3"/>